<keyword evidence="3" id="KW-1185">Reference proteome</keyword>
<dbReference type="OMA" id="WLRRSIC"/>
<feature type="compositionally biased region" description="Basic and acidic residues" evidence="1">
    <location>
        <begin position="24"/>
        <end position="42"/>
    </location>
</feature>
<reference evidence="4" key="1">
    <citation type="submission" date="2025-08" db="UniProtKB">
        <authorList>
            <consortium name="RefSeq"/>
        </authorList>
    </citation>
    <scope>IDENTIFICATION</scope>
    <source>
        <strain evidence="4">15085-1641.00</strain>
        <tissue evidence="4">Whole body</tissue>
    </source>
</reference>
<dbReference type="AlphaFoldDB" id="A0A6J1M2N9"/>
<dbReference type="SMART" id="SM00875">
    <property type="entry name" value="BACK"/>
    <property type="match status" value="1"/>
</dbReference>
<evidence type="ECO:0000256" key="1">
    <source>
        <dbReference type="SAM" id="MobiDB-lite"/>
    </source>
</evidence>
<dbReference type="Proteomes" id="UP000504633">
    <property type="component" value="Unplaced"/>
</dbReference>
<accession>A0A6J1M2N9</accession>
<feature type="domain" description="BACK" evidence="2">
    <location>
        <begin position="314"/>
        <end position="411"/>
    </location>
</feature>
<protein>
    <submittedName>
        <fullName evidence="4">Uncharacterized protein LOC111599496 isoform X1</fullName>
    </submittedName>
</protein>
<dbReference type="GeneID" id="111599496"/>
<dbReference type="PANTHER" id="PTHR22667:SF0">
    <property type="entry name" value="AT01380P-RELATED"/>
    <property type="match status" value="1"/>
</dbReference>
<dbReference type="InterPro" id="IPR011705">
    <property type="entry name" value="BACK"/>
</dbReference>
<dbReference type="Pfam" id="PF07707">
    <property type="entry name" value="BACK"/>
    <property type="match status" value="1"/>
</dbReference>
<organism evidence="3 4">
    <name type="scientific">Drosophila hydei</name>
    <name type="common">Fruit fly</name>
    <dbReference type="NCBI Taxonomy" id="7224"/>
    <lineage>
        <taxon>Eukaryota</taxon>
        <taxon>Metazoa</taxon>
        <taxon>Ecdysozoa</taxon>
        <taxon>Arthropoda</taxon>
        <taxon>Hexapoda</taxon>
        <taxon>Insecta</taxon>
        <taxon>Pterygota</taxon>
        <taxon>Neoptera</taxon>
        <taxon>Endopterygota</taxon>
        <taxon>Diptera</taxon>
        <taxon>Brachycera</taxon>
        <taxon>Muscomorpha</taxon>
        <taxon>Ephydroidea</taxon>
        <taxon>Drosophilidae</taxon>
        <taxon>Drosophila</taxon>
    </lineage>
</organism>
<evidence type="ECO:0000313" key="4">
    <source>
        <dbReference type="RefSeq" id="XP_023170934.2"/>
    </source>
</evidence>
<feature type="region of interest" description="Disordered" evidence="1">
    <location>
        <begin position="1"/>
        <end position="74"/>
    </location>
</feature>
<gene>
    <name evidence="4" type="primary">LOC111599496</name>
</gene>
<dbReference type="Pfam" id="PF15881">
    <property type="entry name" value="DUF4734"/>
    <property type="match status" value="1"/>
</dbReference>
<proteinExistence type="predicted"/>
<dbReference type="InterPro" id="IPR031750">
    <property type="entry name" value="DUF4734"/>
</dbReference>
<evidence type="ECO:0000259" key="2">
    <source>
        <dbReference type="SMART" id="SM00875"/>
    </source>
</evidence>
<dbReference type="KEGG" id="dhe:111599496"/>
<sequence>MATKPKASFKVPSKRQFPGYVRNKRSDYRKFPNARLRRDVARRSATTVEPRSSSSSSTDEGPVKGRRLRANDSYTDLRHSMSISTESQDLCLQKSSHSSQRTTDHMDPYDIFPIVHYRFFQSVPLLNWSNLHSNAANWHAQTGQLVPQQQKRVKLANAIDLMQNLTVAGLKQLSKPVPFSSSVSIAKHMTIVENRSIAPLELMVASVRNFWFDNLELKIGNYFMHVDRYVFCHYMKGFQDYSNCYLELPSHKIKMSLMVKMYNWIIDDTEELALGHNFLRMYTMAKYMNVRYLLEQYWHSFSIPGKLGFWEQEAFQAYLPSRNLESGDLMAIFLSRIQKCFLPLVASSEFASLKVEELTYLLKLDIICVNTEDEVFFAALRWLEYDWQHREQYVVQVMATVRFRLISPWLHYSIIYSPEKSTIRKLSENHIVRAMLWHACLYNQSLYAVNTNPQNANNELITQYLEVRDVERKWGYCASVPHHHVAKCCRSRQLTYDMFKRFLNVLQVRANEFMDALKIVPNKYLHSYTCCSGDSCKKRHLRRKKKLTPPVFRFQLN</sequence>
<dbReference type="PANTHER" id="PTHR22667">
    <property type="entry name" value="AT01380P-RELATED"/>
    <property type="match status" value="1"/>
</dbReference>
<evidence type="ECO:0000313" key="3">
    <source>
        <dbReference type="Proteomes" id="UP000504633"/>
    </source>
</evidence>
<name>A0A6J1M2N9_DROHY</name>
<dbReference type="RefSeq" id="XP_023170934.2">
    <property type="nucleotide sequence ID" value="XM_023315166.2"/>
</dbReference>
<dbReference type="OrthoDB" id="6350321at2759"/>
<dbReference type="Gene3D" id="1.25.40.420">
    <property type="match status" value="1"/>
</dbReference>